<sequence>MVNVPITADGFGKVSHVVINSTLPLLSTFASLALRHPFFEMSSLATTIAGLAHSGTGGLSRLSGWHSTKASVINNHDIGVTRKKSVASVWSQRRNLPSSSSVLPKEERKKGKFTP</sequence>
<dbReference type="EMBL" id="NBSK02000002">
    <property type="protein sequence ID" value="KAJ0223258.1"/>
    <property type="molecule type" value="Genomic_DNA"/>
</dbReference>
<comment type="caution">
    <text evidence="2">The sequence shown here is derived from an EMBL/GenBank/DDBJ whole genome shotgun (WGS) entry which is preliminary data.</text>
</comment>
<organism evidence="2 3">
    <name type="scientific">Lactuca sativa</name>
    <name type="common">Garden lettuce</name>
    <dbReference type="NCBI Taxonomy" id="4236"/>
    <lineage>
        <taxon>Eukaryota</taxon>
        <taxon>Viridiplantae</taxon>
        <taxon>Streptophyta</taxon>
        <taxon>Embryophyta</taxon>
        <taxon>Tracheophyta</taxon>
        <taxon>Spermatophyta</taxon>
        <taxon>Magnoliopsida</taxon>
        <taxon>eudicotyledons</taxon>
        <taxon>Gunneridae</taxon>
        <taxon>Pentapetalae</taxon>
        <taxon>asterids</taxon>
        <taxon>campanulids</taxon>
        <taxon>Asterales</taxon>
        <taxon>Asteraceae</taxon>
        <taxon>Cichorioideae</taxon>
        <taxon>Cichorieae</taxon>
        <taxon>Lactucinae</taxon>
        <taxon>Lactuca</taxon>
    </lineage>
</organism>
<keyword evidence="3" id="KW-1185">Reference proteome</keyword>
<name>A0A9R1WG82_LACSA</name>
<dbReference type="Proteomes" id="UP000235145">
    <property type="component" value="Unassembled WGS sequence"/>
</dbReference>
<accession>A0A9R1WG82</accession>
<feature type="compositionally biased region" description="Polar residues" evidence="1">
    <location>
        <begin position="91"/>
        <end position="102"/>
    </location>
</feature>
<evidence type="ECO:0000313" key="2">
    <source>
        <dbReference type="EMBL" id="KAJ0223258.1"/>
    </source>
</evidence>
<reference evidence="2 3" key="1">
    <citation type="journal article" date="2017" name="Nat. Commun.">
        <title>Genome assembly with in vitro proximity ligation data and whole-genome triplication in lettuce.</title>
        <authorList>
            <person name="Reyes-Chin-Wo S."/>
            <person name="Wang Z."/>
            <person name="Yang X."/>
            <person name="Kozik A."/>
            <person name="Arikit S."/>
            <person name="Song C."/>
            <person name="Xia L."/>
            <person name="Froenicke L."/>
            <person name="Lavelle D.O."/>
            <person name="Truco M.J."/>
            <person name="Xia R."/>
            <person name="Zhu S."/>
            <person name="Xu C."/>
            <person name="Xu H."/>
            <person name="Xu X."/>
            <person name="Cox K."/>
            <person name="Korf I."/>
            <person name="Meyers B.C."/>
            <person name="Michelmore R.W."/>
        </authorList>
    </citation>
    <scope>NUCLEOTIDE SEQUENCE [LARGE SCALE GENOMIC DNA]</scope>
    <source>
        <strain evidence="3">cv. Salinas</strain>
        <tissue evidence="2">Seedlings</tissue>
    </source>
</reference>
<gene>
    <name evidence="2" type="ORF">LSAT_V11C200059280</name>
</gene>
<feature type="region of interest" description="Disordered" evidence="1">
    <location>
        <begin position="91"/>
        <end position="115"/>
    </location>
</feature>
<dbReference type="AlphaFoldDB" id="A0A9R1WG82"/>
<proteinExistence type="predicted"/>
<evidence type="ECO:0000313" key="3">
    <source>
        <dbReference type="Proteomes" id="UP000235145"/>
    </source>
</evidence>
<protein>
    <submittedName>
        <fullName evidence="2">Uncharacterized protein</fullName>
    </submittedName>
</protein>
<evidence type="ECO:0000256" key="1">
    <source>
        <dbReference type="SAM" id="MobiDB-lite"/>
    </source>
</evidence>